<dbReference type="PANTHER" id="PTHR43333">
    <property type="entry name" value="2-HACID_DH_C DOMAIN-CONTAINING PROTEIN"/>
    <property type="match status" value="1"/>
</dbReference>
<accession>A0AB34J0Y3</accession>
<keyword evidence="5" id="KW-1185">Reference proteome</keyword>
<dbReference type="Gene3D" id="3.40.50.720">
    <property type="entry name" value="NAD(P)-binding Rossmann-like Domain"/>
    <property type="match status" value="2"/>
</dbReference>
<comment type="caution">
    <text evidence="4">The sequence shown here is derived from an EMBL/GenBank/DDBJ whole genome shotgun (WGS) entry which is preliminary data.</text>
</comment>
<evidence type="ECO:0000313" key="5">
    <source>
        <dbReference type="Proteomes" id="UP001515480"/>
    </source>
</evidence>
<dbReference type="CDD" id="cd05300">
    <property type="entry name" value="2-Hacid_dh_1"/>
    <property type="match status" value="1"/>
</dbReference>
<dbReference type="GO" id="GO:0051287">
    <property type="term" value="F:NAD binding"/>
    <property type="evidence" value="ECO:0007669"/>
    <property type="project" value="InterPro"/>
</dbReference>
<gene>
    <name evidence="4" type="ORF">AB1Y20_005849</name>
</gene>
<dbReference type="EMBL" id="JBGBPQ010000014">
    <property type="protein sequence ID" value="KAL1511024.1"/>
    <property type="molecule type" value="Genomic_DNA"/>
</dbReference>
<sequence length="383" mass="41925">MPPRGPVLSSCTLIASVRQPLSERVLWTSSTCKRSFTPLRGFCKHISATRRVPTVAVVAPHDSPAIALMPHEQAEFIVADSLDQMRSHPSFGSVEAMLWIPPGPPSLLSELWRGGHVPHCRWVHGFYAGVDAISDFARELAASDVPLTNGRGAFSSSLAEYAMAAALHFNKQIPRCMSNRQQRKWDKFVMHELRGRTLGLVGYGDIAKATAKIARAFGMRVIALRRNASKPDETGLADLILGPYSGPIQPSHKRALFSESDVVVCVLPGTAETRHFVSTAEFEAMKPGSIFISMGRGIAVDEAALVQALRKGTIAGAALDVFEQEPLPTSSPLWECDNLLLTAHNADFTEDYFKLGWNVWSKNLSCYLDDQPLATIVDKRAGY</sequence>
<name>A0AB34J0Y3_PRYPA</name>
<protein>
    <recommendedName>
        <fullName evidence="3">D-isomer specific 2-hydroxyacid dehydrogenase NAD-binding domain-containing protein</fullName>
    </recommendedName>
</protein>
<keyword evidence="2" id="KW-0520">NAD</keyword>
<dbReference type="SUPFAM" id="SSF51735">
    <property type="entry name" value="NAD(P)-binding Rossmann-fold domains"/>
    <property type="match status" value="1"/>
</dbReference>
<dbReference type="Proteomes" id="UP001515480">
    <property type="component" value="Unassembled WGS sequence"/>
</dbReference>
<evidence type="ECO:0000259" key="3">
    <source>
        <dbReference type="Pfam" id="PF02826"/>
    </source>
</evidence>
<evidence type="ECO:0000256" key="2">
    <source>
        <dbReference type="ARBA" id="ARBA00023027"/>
    </source>
</evidence>
<dbReference type="PANTHER" id="PTHR43333:SF1">
    <property type="entry name" value="D-ISOMER SPECIFIC 2-HYDROXYACID DEHYDROGENASE NAD-BINDING DOMAIN-CONTAINING PROTEIN"/>
    <property type="match status" value="1"/>
</dbReference>
<proteinExistence type="predicted"/>
<evidence type="ECO:0000256" key="1">
    <source>
        <dbReference type="ARBA" id="ARBA00023002"/>
    </source>
</evidence>
<keyword evidence="1" id="KW-0560">Oxidoreductase</keyword>
<feature type="domain" description="D-isomer specific 2-hydroxyacid dehydrogenase NAD-binding" evidence="3">
    <location>
        <begin position="164"/>
        <end position="346"/>
    </location>
</feature>
<reference evidence="4 5" key="1">
    <citation type="journal article" date="2024" name="Science">
        <title>Giant polyketide synthase enzymes in the biosynthesis of giant marine polyether toxins.</title>
        <authorList>
            <person name="Fallon T.R."/>
            <person name="Shende V.V."/>
            <person name="Wierzbicki I.H."/>
            <person name="Pendleton A.L."/>
            <person name="Watervoot N.F."/>
            <person name="Auber R.P."/>
            <person name="Gonzalez D.J."/>
            <person name="Wisecaver J.H."/>
            <person name="Moore B.S."/>
        </authorList>
    </citation>
    <scope>NUCLEOTIDE SEQUENCE [LARGE SCALE GENOMIC DNA]</scope>
    <source>
        <strain evidence="4 5">12B1</strain>
    </source>
</reference>
<organism evidence="4 5">
    <name type="scientific">Prymnesium parvum</name>
    <name type="common">Toxic golden alga</name>
    <dbReference type="NCBI Taxonomy" id="97485"/>
    <lineage>
        <taxon>Eukaryota</taxon>
        <taxon>Haptista</taxon>
        <taxon>Haptophyta</taxon>
        <taxon>Prymnesiophyceae</taxon>
        <taxon>Prymnesiales</taxon>
        <taxon>Prymnesiaceae</taxon>
        <taxon>Prymnesium</taxon>
    </lineage>
</organism>
<dbReference type="AlphaFoldDB" id="A0AB34J0Y3"/>
<dbReference type="InterPro" id="IPR036291">
    <property type="entry name" value="NAD(P)-bd_dom_sf"/>
</dbReference>
<evidence type="ECO:0000313" key="4">
    <source>
        <dbReference type="EMBL" id="KAL1511024.1"/>
    </source>
</evidence>
<dbReference type="GO" id="GO:0016491">
    <property type="term" value="F:oxidoreductase activity"/>
    <property type="evidence" value="ECO:0007669"/>
    <property type="project" value="UniProtKB-KW"/>
</dbReference>
<dbReference type="InterPro" id="IPR006140">
    <property type="entry name" value="D-isomer_DH_NAD-bd"/>
</dbReference>
<dbReference type="Pfam" id="PF02826">
    <property type="entry name" value="2-Hacid_dh_C"/>
    <property type="match status" value="1"/>
</dbReference>